<sequence>MAKEPQRERSLGELFGDLAQDTSTLVRQEIQLAKSELTHSAVQVGKNIGMLVVGGVLVLTSTLALIATLILGLGALGLPSWLAALIVTLVFLGVGLVLVARGRTALKNADLLPRQTIETLKEDQEWIKEQAT</sequence>
<reference evidence="2" key="1">
    <citation type="submission" date="2020-02" db="EMBL/GenBank/DDBJ databases">
        <authorList>
            <person name="Meier V. D."/>
        </authorList>
    </citation>
    <scope>NUCLEOTIDE SEQUENCE</scope>
    <source>
        <strain evidence="2">AVDCRST_MAG87</strain>
    </source>
</reference>
<feature type="transmembrane region" description="Helical" evidence="1">
    <location>
        <begin position="81"/>
        <end position="100"/>
    </location>
</feature>
<protein>
    <recommendedName>
        <fullName evidence="3">Integral membrane protein</fullName>
    </recommendedName>
</protein>
<name>A0A6J4VRJ1_9BACT</name>
<keyword evidence="1" id="KW-1133">Transmembrane helix</keyword>
<organism evidence="2">
    <name type="scientific">uncultured Thermomicrobiales bacterium</name>
    <dbReference type="NCBI Taxonomy" id="1645740"/>
    <lineage>
        <taxon>Bacteria</taxon>
        <taxon>Pseudomonadati</taxon>
        <taxon>Thermomicrobiota</taxon>
        <taxon>Thermomicrobia</taxon>
        <taxon>Thermomicrobiales</taxon>
        <taxon>environmental samples</taxon>
    </lineage>
</organism>
<evidence type="ECO:0000256" key="1">
    <source>
        <dbReference type="SAM" id="Phobius"/>
    </source>
</evidence>
<keyword evidence="1" id="KW-0472">Membrane</keyword>
<dbReference type="AlphaFoldDB" id="A0A6J4VRJ1"/>
<dbReference type="Pfam" id="PF07332">
    <property type="entry name" value="Phage_holin_3_6"/>
    <property type="match status" value="1"/>
</dbReference>
<evidence type="ECO:0008006" key="3">
    <source>
        <dbReference type="Google" id="ProtNLM"/>
    </source>
</evidence>
<keyword evidence="1" id="KW-0812">Transmembrane</keyword>
<proteinExistence type="predicted"/>
<gene>
    <name evidence="2" type="ORF">AVDCRST_MAG87-3937</name>
</gene>
<dbReference type="InterPro" id="IPR009937">
    <property type="entry name" value="Phage_holin_3_6"/>
</dbReference>
<accession>A0A6J4VRJ1</accession>
<feature type="transmembrane region" description="Helical" evidence="1">
    <location>
        <begin position="48"/>
        <end position="75"/>
    </location>
</feature>
<evidence type="ECO:0000313" key="2">
    <source>
        <dbReference type="EMBL" id="CAA9585804.1"/>
    </source>
</evidence>
<dbReference type="EMBL" id="CADCWJ010000866">
    <property type="protein sequence ID" value="CAA9585804.1"/>
    <property type="molecule type" value="Genomic_DNA"/>
</dbReference>